<dbReference type="PATRIC" id="fig|1227275.3.peg.186"/>
<dbReference type="RefSeq" id="WP_019769177.1">
    <property type="nucleotide sequence ID" value="NZ_KI259669.1"/>
</dbReference>
<dbReference type="EMBL" id="AWVA01000012">
    <property type="protein sequence ID" value="ERJ78824.1"/>
    <property type="molecule type" value="Genomic_DNA"/>
</dbReference>
<organism evidence="2 3">
    <name type="scientific">Streptococcus sobrinus W1703</name>
    <dbReference type="NCBI Taxonomy" id="1227275"/>
    <lineage>
        <taxon>Bacteria</taxon>
        <taxon>Bacillati</taxon>
        <taxon>Bacillota</taxon>
        <taxon>Bacilli</taxon>
        <taxon>Lactobacillales</taxon>
        <taxon>Streptococcaceae</taxon>
        <taxon>Streptococcus</taxon>
    </lineage>
</organism>
<gene>
    <name evidence="2" type="ORF">HMPREF1557_00211</name>
</gene>
<proteinExistence type="predicted"/>
<evidence type="ECO:0000313" key="3">
    <source>
        <dbReference type="Proteomes" id="UP000016617"/>
    </source>
</evidence>
<name>U2KNN8_9STRE</name>
<dbReference type="HOGENOM" id="CLU_1694591_0_0_9"/>
<accession>U2KNN8</accession>
<keyword evidence="1" id="KW-1133">Transmembrane helix</keyword>
<sequence>MFAACLELPFLLLFIPLILLGFFPLVLLLFCSFLSGKILLSICVVRLYFRLFQPFKVPLRESKRILKQEFAKYRKIMVQEFAEEKKKQKFNIQESEFLQKILKDLQIALTIQLVGLGSLIIFHGLFLELLVMKLSLTLRRQYKSFPLYYQSWLFR</sequence>
<evidence type="ECO:0000256" key="1">
    <source>
        <dbReference type="SAM" id="Phobius"/>
    </source>
</evidence>
<evidence type="ECO:0000313" key="2">
    <source>
        <dbReference type="EMBL" id="ERJ78824.1"/>
    </source>
</evidence>
<keyword evidence="1" id="KW-0472">Membrane</keyword>
<feature type="transmembrane region" description="Helical" evidence="1">
    <location>
        <begin position="107"/>
        <end position="131"/>
    </location>
</feature>
<comment type="caution">
    <text evidence="2">The sequence shown here is derived from an EMBL/GenBank/DDBJ whole genome shotgun (WGS) entry which is preliminary data.</text>
</comment>
<protein>
    <submittedName>
        <fullName evidence="2">Uncharacterized protein</fullName>
    </submittedName>
</protein>
<reference evidence="2 3" key="1">
    <citation type="submission" date="2013-06" db="EMBL/GenBank/DDBJ databases">
        <authorList>
            <person name="Weinstock G."/>
            <person name="Sodergren E."/>
            <person name="Lobos E.A."/>
            <person name="Fulton L."/>
            <person name="Fulton R."/>
            <person name="Courtney L."/>
            <person name="Fronick C."/>
            <person name="O'Laughlin M."/>
            <person name="Godfrey J."/>
            <person name="Wilson R.M."/>
            <person name="Miner T."/>
            <person name="Farmer C."/>
            <person name="Delehaunty K."/>
            <person name="Cordes M."/>
            <person name="Minx P."/>
            <person name="Tomlinson C."/>
            <person name="Chen J."/>
            <person name="Wollam A."/>
            <person name="Pepin K.H."/>
            <person name="Bhonagiri V."/>
            <person name="Zhang X."/>
            <person name="Warren W."/>
            <person name="Mitreva M."/>
            <person name="Mardis E.R."/>
            <person name="Wilson R.K."/>
        </authorList>
    </citation>
    <scope>NUCLEOTIDE SEQUENCE [LARGE SCALE GENOMIC DNA]</scope>
    <source>
        <strain evidence="2 3">W1703</strain>
    </source>
</reference>
<dbReference type="Proteomes" id="UP000016617">
    <property type="component" value="Unassembled WGS sequence"/>
</dbReference>
<feature type="transmembrane region" description="Helical" evidence="1">
    <location>
        <begin position="12"/>
        <end position="31"/>
    </location>
</feature>
<dbReference type="AlphaFoldDB" id="U2KNN8"/>
<keyword evidence="1" id="KW-0812">Transmembrane</keyword>